<dbReference type="GO" id="GO:0051750">
    <property type="term" value="F:delta(3,5)-delta(2,4)-dienoyl-CoA isomerase activity"/>
    <property type="evidence" value="ECO:0007669"/>
    <property type="project" value="TreeGrafter"/>
</dbReference>
<dbReference type="PANTHER" id="PTHR43149">
    <property type="entry name" value="ENOYL-COA HYDRATASE"/>
    <property type="match status" value="1"/>
</dbReference>
<dbReference type="InterPro" id="IPR001753">
    <property type="entry name" value="Enoyl-CoA_hydra/iso"/>
</dbReference>
<keyword evidence="5" id="KW-0007">Acetylation</keyword>
<comment type="similarity">
    <text evidence="3">Belongs to the enoyl-CoA hydratase/isomerase family.</text>
</comment>
<evidence type="ECO:0000256" key="1">
    <source>
        <dbReference type="ARBA" id="ARBA00004275"/>
    </source>
</evidence>
<dbReference type="GO" id="GO:0006631">
    <property type="term" value="P:fatty acid metabolic process"/>
    <property type="evidence" value="ECO:0007669"/>
    <property type="project" value="UniProtKB-KW"/>
</dbReference>
<dbReference type="Pfam" id="PF00378">
    <property type="entry name" value="ECH_1"/>
    <property type="match status" value="1"/>
</dbReference>
<dbReference type="PANTHER" id="PTHR43149:SF1">
    <property type="entry name" value="DELTA(3,5)-DELTA(2,4)-DIENOYL-COA ISOMERASE, MITOCHONDRIAL"/>
    <property type="match status" value="1"/>
</dbReference>
<dbReference type="AlphaFoldDB" id="A0A9P8VKD7"/>
<evidence type="ECO:0000313" key="9">
    <source>
        <dbReference type="EMBL" id="KAH6697155.1"/>
    </source>
</evidence>
<evidence type="ECO:0000256" key="3">
    <source>
        <dbReference type="ARBA" id="ARBA00005254"/>
    </source>
</evidence>
<keyword evidence="4" id="KW-0276">Fatty acid metabolism</keyword>
<proteinExistence type="inferred from homology"/>
<evidence type="ECO:0000256" key="7">
    <source>
        <dbReference type="ARBA" id="ARBA00023140"/>
    </source>
</evidence>
<accession>A0A9P8VKD7</accession>
<evidence type="ECO:0000256" key="4">
    <source>
        <dbReference type="ARBA" id="ARBA00022832"/>
    </source>
</evidence>
<dbReference type="InterPro" id="IPR014748">
    <property type="entry name" value="Enoyl-CoA_hydra_C"/>
</dbReference>
<name>A0A9P8VKD7_9PEZI</name>
<dbReference type="FunFam" id="3.90.226.10:FF:000024">
    <property type="entry name" value="Delta3,5-delta2,4-dienoyl-CoA isomerase"/>
    <property type="match status" value="1"/>
</dbReference>
<dbReference type="GO" id="GO:0005739">
    <property type="term" value="C:mitochondrion"/>
    <property type="evidence" value="ECO:0007669"/>
    <property type="project" value="TreeGrafter"/>
</dbReference>
<dbReference type="InterPro" id="IPR029045">
    <property type="entry name" value="ClpP/crotonase-like_dom_sf"/>
</dbReference>
<evidence type="ECO:0000256" key="6">
    <source>
        <dbReference type="ARBA" id="ARBA00023098"/>
    </source>
</evidence>
<evidence type="ECO:0000256" key="5">
    <source>
        <dbReference type="ARBA" id="ARBA00022990"/>
    </source>
</evidence>
<dbReference type="Proteomes" id="UP000770015">
    <property type="component" value="Unassembled WGS sequence"/>
</dbReference>
<gene>
    <name evidence="9" type="ORF">F5X68DRAFT_162896</name>
</gene>
<dbReference type="SUPFAM" id="SSF52096">
    <property type="entry name" value="ClpP/crotonase"/>
    <property type="match status" value="1"/>
</dbReference>
<protein>
    <submittedName>
        <fullName evidence="9">Delta-delta-dienoyl-CoA isomerase</fullName>
    </submittedName>
</protein>
<comment type="caution">
    <text evidence="9">The sequence shown here is derived from an EMBL/GenBank/DDBJ whole genome shotgun (WGS) entry which is preliminary data.</text>
</comment>
<reference evidence="9" key="1">
    <citation type="journal article" date="2021" name="Nat. Commun.">
        <title>Genetic determinants of endophytism in the Arabidopsis root mycobiome.</title>
        <authorList>
            <person name="Mesny F."/>
            <person name="Miyauchi S."/>
            <person name="Thiergart T."/>
            <person name="Pickel B."/>
            <person name="Atanasova L."/>
            <person name="Karlsson M."/>
            <person name="Huettel B."/>
            <person name="Barry K.W."/>
            <person name="Haridas S."/>
            <person name="Chen C."/>
            <person name="Bauer D."/>
            <person name="Andreopoulos W."/>
            <person name="Pangilinan J."/>
            <person name="LaButti K."/>
            <person name="Riley R."/>
            <person name="Lipzen A."/>
            <person name="Clum A."/>
            <person name="Drula E."/>
            <person name="Henrissat B."/>
            <person name="Kohler A."/>
            <person name="Grigoriev I.V."/>
            <person name="Martin F.M."/>
            <person name="Hacquard S."/>
        </authorList>
    </citation>
    <scope>NUCLEOTIDE SEQUENCE</scope>
    <source>
        <strain evidence="9">MPI-SDFR-AT-0117</strain>
    </source>
</reference>
<comment type="subcellular location">
    <subcellularLocation>
        <location evidence="1">Peroxisome</location>
    </subcellularLocation>
</comment>
<evidence type="ECO:0000256" key="2">
    <source>
        <dbReference type="ARBA" id="ARBA00005005"/>
    </source>
</evidence>
<organism evidence="9 10">
    <name type="scientific">Plectosphaerella plurivora</name>
    <dbReference type="NCBI Taxonomy" id="936078"/>
    <lineage>
        <taxon>Eukaryota</taxon>
        <taxon>Fungi</taxon>
        <taxon>Dikarya</taxon>
        <taxon>Ascomycota</taxon>
        <taxon>Pezizomycotina</taxon>
        <taxon>Sordariomycetes</taxon>
        <taxon>Hypocreomycetidae</taxon>
        <taxon>Glomerellales</taxon>
        <taxon>Plectosphaerellaceae</taxon>
        <taxon>Plectosphaerella</taxon>
    </lineage>
</organism>
<dbReference type="OrthoDB" id="14970at2759"/>
<sequence length="279" mass="30175">MALQDYKYEHFLVDSPAPYVAHVQINRPKKLNAFHRAVWLEFRQVFDQLSADPEVRAVVLSGAGDRAFTAGLDVQAAGGDFAGAQTPDPSRNATGLRRTIEEFQDAVSAADKCAKPVICVLHGVSIGLAIDLATACDVRICAEDTRFAVKEVDIGLAADVGTLARLPRVVGSLSWVKDVCYSARDFGAAEALGVGFVSQVHKTKADTLVAGIKMAAFLAEKSPVALQGTKELINHSKNHTVAENLRYTTIWNSVMLQSSDFQTALMSGLKKSKPRFEKL</sequence>
<evidence type="ECO:0000256" key="8">
    <source>
        <dbReference type="ARBA" id="ARBA00023235"/>
    </source>
</evidence>
<keyword evidence="8 9" id="KW-0413">Isomerase</keyword>
<dbReference type="Gene3D" id="3.90.226.10">
    <property type="entry name" value="2-enoyl-CoA Hydratase, Chain A, domain 1"/>
    <property type="match status" value="1"/>
</dbReference>
<keyword evidence="6" id="KW-0443">Lipid metabolism</keyword>
<dbReference type="GO" id="GO:0005777">
    <property type="term" value="C:peroxisome"/>
    <property type="evidence" value="ECO:0007669"/>
    <property type="project" value="UniProtKB-SubCell"/>
</dbReference>
<dbReference type="CDD" id="cd06558">
    <property type="entry name" value="crotonase-like"/>
    <property type="match status" value="1"/>
</dbReference>
<comment type="pathway">
    <text evidence="2">Lipid metabolism; fatty acid beta-oxidation.</text>
</comment>
<keyword evidence="7" id="KW-0576">Peroxisome</keyword>
<dbReference type="InterPro" id="IPR045002">
    <property type="entry name" value="Ech1-like"/>
</dbReference>
<dbReference type="Gene3D" id="1.10.12.10">
    <property type="entry name" value="Lyase 2-enoyl-coa Hydratase, Chain A, domain 2"/>
    <property type="match status" value="1"/>
</dbReference>
<keyword evidence="10" id="KW-1185">Reference proteome</keyword>
<evidence type="ECO:0000313" key="10">
    <source>
        <dbReference type="Proteomes" id="UP000770015"/>
    </source>
</evidence>
<dbReference type="FunFam" id="1.10.12.10:FF:000004">
    <property type="entry name" value="Delta3,5-delta2,4-dienoyl-CoA isomerase"/>
    <property type="match status" value="1"/>
</dbReference>
<dbReference type="EMBL" id="JAGSXJ010000001">
    <property type="protein sequence ID" value="KAH6697155.1"/>
    <property type="molecule type" value="Genomic_DNA"/>
</dbReference>